<proteinExistence type="inferred from homology"/>
<keyword evidence="4" id="KW-0406">Ion transport</keyword>
<dbReference type="InterPro" id="IPR001469">
    <property type="entry name" value="ATP_synth_F1_dsu/esu"/>
</dbReference>
<dbReference type="STRING" id="1276246.SCULI_v1c00620"/>
<evidence type="ECO:0000256" key="7">
    <source>
        <dbReference type="ARBA" id="ARBA00023310"/>
    </source>
</evidence>
<accession>W6A5J6</accession>
<feature type="domain" description="ATP synthase F1 complex delta/epsilon subunit N-terminal" evidence="8">
    <location>
        <begin position="4"/>
        <end position="80"/>
    </location>
</feature>
<keyword evidence="6" id="KW-0139">CF(1)</keyword>
<comment type="subcellular location">
    <subcellularLocation>
        <location evidence="1">Endomembrane system</location>
        <topology evidence="1">Peripheral membrane protein</topology>
    </subcellularLocation>
</comment>
<keyword evidence="10" id="KW-1185">Reference proteome</keyword>
<dbReference type="Proteomes" id="UP000019267">
    <property type="component" value="Chromosome"/>
</dbReference>
<evidence type="ECO:0000259" key="8">
    <source>
        <dbReference type="Pfam" id="PF02823"/>
    </source>
</evidence>
<dbReference type="Gene3D" id="2.60.15.10">
    <property type="entry name" value="F0F1 ATP synthase delta/epsilon subunit, N-terminal"/>
    <property type="match status" value="1"/>
</dbReference>
<dbReference type="eggNOG" id="COG0355">
    <property type="taxonomic scope" value="Bacteria"/>
</dbReference>
<dbReference type="InterPro" id="IPR036771">
    <property type="entry name" value="ATPsynth_dsu/esu_N"/>
</dbReference>
<dbReference type="GO" id="GO:0045259">
    <property type="term" value="C:proton-transporting ATP synthase complex"/>
    <property type="evidence" value="ECO:0007669"/>
    <property type="project" value="UniProtKB-KW"/>
</dbReference>
<reference evidence="9 10" key="1">
    <citation type="journal article" date="2014" name="Genome Biol. Evol.">
        <title>Molecular evolution of the substrate utilization strategies and putative virulence factors in mosquito-associated Spiroplasma species.</title>
        <authorList>
            <person name="Chang T.H."/>
            <person name="Lo W.S."/>
            <person name="Ku C."/>
            <person name="Chen L.L."/>
            <person name="Kuo C.H."/>
        </authorList>
    </citation>
    <scope>NUCLEOTIDE SEQUENCE [LARGE SCALE GENOMIC DNA]</scope>
    <source>
        <strain evidence="9">AES-1</strain>
    </source>
</reference>
<dbReference type="GO" id="GO:0046933">
    <property type="term" value="F:proton-transporting ATP synthase activity, rotational mechanism"/>
    <property type="evidence" value="ECO:0007669"/>
    <property type="project" value="InterPro"/>
</dbReference>
<evidence type="ECO:0000313" key="9">
    <source>
        <dbReference type="EMBL" id="AHI52403.1"/>
    </source>
</evidence>
<dbReference type="RefSeq" id="WP_025362649.1">
    <property type="nucleotide sequence ID" value="NZ_CP006681.1"/>
</dbReference>
<dbReference type="OrthoDB" id="389600at2"/>
<dbReference type="HOGENOM" id="CLU_084338_4_2_14"/>
<keyword evidence="5" id="KW-0472">Membrane</keyword>
<dbReference type="InterPro" id="IPR020546">
    <property type="entry name" value="ATP_synth_F1_dsu/esu_N"/>
</dbReference>
<dbReference type="PANTHER" id="PTHR13822:SF10">
    <property type="entry name" value="ATP SYNTHASE EPSILON CHAIN, CHLOROPLASTIC"/>
    <property type="match status" value="1"/>
</dbReference>
<dbReference type="AlphaFoldDB" id="W6A5J6"/>
<keyword evidence="7" id="KW-0066">ATP synthesis</keyword>
<dbReference type="Pfam" id="PF02823">
    <property type="entry name" value="ATP-synt_DE_N"/>
    <property type="match status" value="1"/>
</dbReference>
<dbReference type="EMBL" id="CP006681">
    <property type="protein sequence ID" value="AHI52403.1"/>
    <property type="molecule type" value="Genomic_DNA"/>
</dbReference>
<dbReference type="PATRIC" id="fig|1276246.3.peg.60"/>
<dbReference type="SUPFAM" id="SSF51344">
    <property type="entry name" value="Epsilon subunit of F1F0-ATP synthase N-terminal domain"/>
    <property type="match status" value="1"/>
</dbReference>
<comment type="similarity">
    <text evidence="2">Belongs to the ATPase epsilon chain family.</text>
</comment>
<dbReference type="CDD" id="cd12152">
    <property type="entry name" value="F1-ATPase_delta"/>
    <property type="match status" value="1"/>
</dbReference>
<evidence type="ECO:0000313" key="10">
    <source>
        <dbReference type="Proteomes" id="UP000019267"/>
    </source>
</evidence>
<gene>
    <name evidence="9" type="primary">atpC</name>
    <name evidence="9" type="ORF">SCULI_v1c00620</name>
</gene>
<organism evidence="9 10">
    <name type="scientific">Spiroplasma culicicola AES-1</name>
    <dbReference type="NCBI Taxonomy" id="1276246"/>
    <lineage>
        <taxon>Bacteria</taxon>
        <taxon>Bacillati</taxon>
        <taxon>Mycoplasmatota</taxon>
        <taxon>Mollicutes</taxon>
        <taxon>Entomoplasmatales</taxon>
        <taxon>Spiroplasmataceae</taxon>
        <taxon>Spiroplasma</taxon>
    </lineage>
</organism>
<evidence type="ECO:0000256" key="3">
    <source>
        <dbReference type="ARBA" id="ARBA00022448"/>
    </source>
</evidence>
<name>W6A5J6_9MOLU</name>
<evidence type="ECO:0000256" key="2">
    <source>
        <dbReference type="ARBA" id="ARBA00005712"/>
    </source>
</evidence>
<dbReference type="KEGG" id="scq:SCULI_v1c00620"/>
<evidence type="ECO:0000256" key="6">
    <source>
        <dbReference type="ARBA" id="ARBA00023196"/>
    </source>
</evidence>
<evidence type="ECO:0000256" key="1">
    <source>
        <dbReference type="ARBA" id="ARBA00004184"/>
    </source>
</evidence>
<dbReference type="PANTHER" id="PTHR13822">
    <property type="entry name" value="ATP SYNTHASE DELTA/EPSILON CHAIN"/>
    <property type="match status" value="1"/>
</dbReference>
<keyword evidence="3" id="KW-0813">Transport</keyword>
<dbReference type="GO" id="GO:0012505">
    <property type="term" value="C:endomembrane system"/>
    <property type="evidence" value="ECO:0007669"/>
    <property type="project" value="UniProtKB-SubCell"/>
</dbReference>
<sequence>MPINLKIITPEGTYIDNVPVDWVNVQTNAGEMTIYPRHAQLVSTLKIGTIKFTNEQGLKYIHVHRGILQVTKDQVKILTQWLYEIDAKGKKIGPKK</sequence>
<evidence type="ECO:0000256" key="4">
    <source>
        <dbReference type="ARBA" id="ARBA00023065"/>
    </source>
</evidence>
<evidence type="ECO:0000256" key="5">
    <source>
        <dbReference type="ARBA" id="ARBA00023136"/>
    </source>
</evidence>
<protein>
    <submittedName>
        <fullName evidence="9">F0F1 ATP synthase subunit epsilon</fullName>
    </submittedName>
</protein>